<proteinExistence type="predicted"/>
<protein>
    <submittedName>
        <fullName evidence="1">Uncharacterized protein</fullName>
    </submittedName>
</protein>
<sequence length="120" mass="12556">MLHHRLSRAPAVGLVTGLFVSPVFGAEMIEAIGAQRCGGLQKPYAVEFLAPEDADVQASAKRMIKGSEDIDGAPPALSLDGKLCSDGRCAFRAAKGQLYKLASKSTGPQIGSLCISITRP</sequence>
<gene>
    <name evidence="1" type="ORF">FS320_33570</name>
</gene>
<organism evidence="1 2">
    <name type="scientific">Microvirga tunisiensis</name>
    <dbReference type="NCBI Taxonomy" id="2108360"/>
    <lineage>
        <taxon>Bacteria</taxon>
        <taxon>Pseudomonadati</taxon>
        <taxon>Pseudomonadota</taxon>
        <taxon>Alphaproteobacteria</taxon>
        <taxon>Hyphomicrobiales</taxon>
        <taxon>Methylobacteriaceae</taxon>
        <taxon>Microvirga</taxon>
    </lineage>
</organism>
<dbReference type="RefSeq" id="WP_152716738.1">
    <property type="nucleotide sequence ID" value="NZ_VOSJ01000303.1"/>
</dbReference>
<keyword evidence="2" id="KW-1185">Reference proteome</keyword>
<accession>A0A5N7MUU2</accession>
<evidence type="ECO:0000313" key="2">
    <source>
        <dbReference type="Proteomes" id="UP000403266"/>
    </source>
</evidence>
<name>A0A5N7MUU2_9HYPH</name>
<evidence type="ECO:0000313" key="1">
    <source>
        <dbReference type="EMBL" id="MPR29864.1"/>
    </source>
</evidence>
<dbReference type="OrthoDB" id="8024011at2"/>
<reference evidence="1 2" key="1">
    <citation type="journal article" date="2019" name="Syst. Appl. Microbiol.">
        <title>Microvirga tunisiensis sp. nov., a root nodule symbiotic bacterium isolated from Lupinus micranthus and L. luteus grown in Northern Tunisia.</title>
        <authorList>
            <person name="Msaddak A."/>
            <person name="Rejili M."/>
            <person name="Duran D."/>
            <person name="Mars M."/>
            <person name="Palacios J.M."/>
            <person name="Ruiz-Argueso T."/>
            <person name="Rey L."/>
            <person name="Imperial J."/>
        </authorList>
    </citation>
    <scope>NUCLEOTIDE SEQUENCE [LARGE SCALE GENOMIC DNA]</scope>
    <source>
        <strain evidence="1 2">Lmie10</strain>
    </source>
</reference>
<comment type="caution">
    <text evidence="1">The sequence shown here is derived from an EMBL/GenBank/DDBJ whole genome shotgun (WGS) entry which is preliminary data.</text>
</comment>
<dbReference type="EMBL" id="VOSK01000279">
    <property type="protein sequence ID" value="MPR29864.1"/>
    <property type="molecule type" value="Genomic_DNA"/>
</dbReference>
<dbReference type="Proteomes" id="UP000403266">
    <property type="component" value="Unassembled WGS sequence"/>
</dbReference>
<dbReference type="AlphaFoldDB" id="A0A5N7MUU2"/>